<sequence length="207" mass="22708">MHPSRVFHEHDRALLLETARQNAFALIISCLNNRPFAAHAPVLLDQAGEDIQLRFHLANANPATEALKQSGQALVVFTGPHAYVSPDWYGQEDQVGTWNYISVEAEGPATPLTADGTTQLLDDLSAVYEATLAPKPAWTRDKMDPAKFTRMLTAITGFQLTATRFEGIRKLNQNKPEAARQGVISALNDAPDPLSLAIADEMHKLKP</sequence>
<keyword evidence="2" id="KW-1185">Reference proteome</keyword>
<dbReference type="RefSeq" id="WP_051601675.1">
    <property type="nucleotide sequence ID" value="NZ_AWFF01000087.1"/>
</dbReference>
<dbReference type="PANTHER" id="PTHR35802:SF1">
    <property type="entry name" value="PROTEASE SYNTHASE AND SPORULATION PROTEIN PAI 2"/>
    <property type="match status" value="1"/>
</dbReference>
<reference evidence="1 2" key="1">
    <citation type="journal article" date="2014" name="Antonie Van Leeuwenhoek">
        <title>Hyphomonas beringensis sp. nov. and Hyphomonas chukchiensis sp. nov., isolated from surface seawater of the Bering Sea and Chukchi Sea.</title>
        <authorList>
            <person name="Li C."/>
            <person name="Lai Q."/>
            <person name="Li G."/>
            <person name="Dong C."/>
            <person name="Wang J."/>
            <person name="Liao Y."/>
            <person name="Shao Z."/>
        </authorList>
    </citation>
    <scope>NUCLEOTIDE SEQUENCE [LARGE SCALE GENOMIC DNA]</scope>
    <source>
        <strain evidence="1 2">25B14_1</strain>
    </source>
</reference>
<evidence type="ECO:0000313" key="1">
    <source>
        <dbReference type="EMBL" id="KCZ51355.1"/>
    </source>
</evidence>
<dbReference type="InterPro" id="IPR012349">
    <property type="entry name" value="Split_barrel_FMN-bd"/>
</dbReference>
<gene>
    <name evidence="1" type="ORF">HY29_05680</name>
</gene>
<dbReference type="PATRIC" id="fig|1280946.3.peg.3233"/>
<dbReference type="InterPro" id="IPR007396">
    <property type="entry name" value="TR_PAI2-type"/>
</dbReference>
<evidence type="ECO:0008006" key="3">
    <source>
        <dbReference type="Google" id="ProtNLM"/>
    </source>
</evidence>
<dbReference type="Pfam" id="PF04299">
    <property type="entry name" value="FMN_bind_2"/>
    <property type="match status" value="1"/>
</dbReference>
<comment type="caution">
    <text evidence="1">The sequence shown here is derived from an EMBL/GenBank/DDBJ whole genome shotgun (WGS) entry which is preliminary data.</text>
</comment>
<dbReference type="eggNOG" id="COG2808">
    <property type="taxonomic scope" value="Bacteria"/>
</dbReference>
<name>A0A062U5D7_9PROT</name>
<organism evidence="1 2">
    <name type="scientific">Hyphomonas beringensis</name>
    <dbReference type="NCBI Taxonomy" id="1280946"/>
    <lineage>
        <taxon>Bacteria</taxon>
        <taxon>Pseudomonadati</taxon>
        <taxon>Pseudomonadota</taxon>
        <taxon>Alphaproteobacteria</taxon>
        <taxon>Hyphomonadales</taxon>
        <taxon>Hyphomonadaceae</taxon>
        <taxon>Hyphomonas</taxon>
    </lineage>
</organism>
<dbReference type="PIRSF" id="PIRSF010372">
    <property type="entry name" value="PaiB"/>
    <property type="match status" value="1"/>
</dbReference>
<evidence type="ECO:0000313" key="2">
    <source>
        <dbReference type="Proteomes" id="UP000027037"/>
    </source>
</evidence>
<dbReference type="STRING" id="1280946.HY29_05680"/>
<dbReference type="OrthoDB" id="9794948at2"/>
<dbReference type="SUPFAM" id="SSF50475">
    <property type="entry name" value="FMN-binding split barrel"/>
    <property type="match status" value="1"/>
</dbReference>
<dbReference type="AlphaFoldDB" id="A0A062U5D7"/>
<proteinExistence type="predicted"/>
<dbReference type="PANTHER" id="PTHR35802">
    <property type="entry name" value="PROTEASE SYNTHASE AND SPORULATION PROTEIN PAI 2"/>
    <property type="match status" value="1"/>
</dbReference>
<protein>
    <recommendedName>
        <fullName evidence="3">Transcriptional regulator</fullName>
    </recommendedName>
</protein>
<dbReference type="EMBL" id="AWFF01000087">
    <property type="protein sequence ID" value="KCZ51355.1"/>
    <property type="molecule type" value="Genomic_DNA"/>
</dbReference>
<dbReference type="Proteomes" id="UP000027037">
    <property type="component" value="Unassembled WGS sequence"/>
</dbReference>
<dbReference type="Gene3D" id="2.30.110.10">
    <property type="entry name" value="Electron Transport, Fmn-binding Protein, Chain A"/>
    <property type="match status" value="1"/>
</dbReference>
<accession>A0A062U5D7</accession>